<dbReference type="InterPro" id="IPR017200">
    <property type="entry name" value="PqqE-like"/>
</dbReference>
<dbReference type="PIRSF" id="PIRSF037420">
    <property type="entry name" value="PQQ_syn_pqqE"/>
    <property type="match status" value="1"/>
</dbReference>
<evidence type="ECO:0000313" key="9">
    <source>
        <dbReference type="Proteomes" id="UP000002408"/>
    </source>
</evidence>
<dbReference type="InterPro" id="IPR007197">
    <property type="entry name" value="rSAM"/>
</dbReference>
<dbReference type="SMART" id="SM00729">
    <property type="entry name" value="Elp3"/>
    <property type="match status" value="1"/>
</dbReference>
<evidence type="ECO:0000256" key="3">
    <source>
        <dbReference type="ARBA" id="ARBA00022691"/>
    </source>
</evidence>
<dbReference type="PANTHER" id="PTHR11228:SF34">
    <property type="entry name" value="TUNGSTEN-CONTAINING ALDEHYDE FERREDOXIN OXIDOREDUCTASE COFACTOR MODIFYING PROTEIN"/>
    <property type="match status" value="1"/>
</dbReference>
<dbReference type="KEGG" id="mbn:Mboo_0958"/>
<dbReference type="PROSITE" id="PS51918">
    <property type="entry name" value="RADICAL_SAM"/>
    <property type="match status" value="1"/>
</dbReference>
<dbReference type="EMBL" id="CP000780">
    <property type="protein sequence ID" value="ABS55476.1"/>
    <property type="molecule type" value="Genomic_DNA"/>
</dbReference>
<dbReference type="Pfam" id="PF13186">
    <property type="entry name" value="SPASM"/>
    <property type="match status" value="1"/>
</dbReference>
<evidence type="ECO:0000256" key="2">
    <source>
        <dbReference type="ARBA" id="ARBA00022485"/>
    </source>
</evidence>
<protein>
    <submittedName>
        <fullName evidence="8">Radical SAM domain protein</fullName>
    </submittedName>
</protein>
<evidence type="ECO:0000313" key="8">
    <source>
        <dbReference type="EMBL" id="ABS55476.1"/>
    </source>
</evidence>
<keyword evidence="2" id="KW-0004">4Fe-4S</keyword>
<dbReference type="SUPFAM" id="SSF102114">
    <property type="entry name" value="Radical SAM enzymes"/>
    <property type="match status" value="1"/>
</dbReference>
<dbReference type="InterPro" id="IPR013785">
    <property type="entry name" value="Aldolase_TIM"/>
</dbReference>
<keyword evidence="4" id="KW-0479">Metal-binding</keyword>
<dbReference type="GO" id="GO:0051539">
    <property type="term" value="F:4 iron, 4 sulfur cluster binding"/>
    <property type="evidence" value="ECO:0007669"/>
    <property type="project" value="UniProtKB-KW"/>
</dbReference>
<dbReference type="GO" id="GO:0003824">
    <property type="term" value="F:catalytic activity"/>
    <property type="evidence" value="ECO:0007669"/>
    <property type="project" value="InterPro"/>
</dbReference>
<dbReference type="PANTHER" id="PTHR11228">
    <property type="entry name" value="RADICAL SAM DOMAIN PROTEIN"/>
    <property type="match status" value="1"/>
</dbReference>
<evidence type="ECO:0000256" key="5">
    <source>
        <dbReference type="ARBA" id="ARBA00023004"/>
    </source>
</evidence>
<organism evidence="8 9">
    <name type="scientific">Methanoregula boonei (strain DSM 21154 / JCM 14090 / 6A8)</name>
    <dbReference type="NCBI Taxonomy" id="456442"/>
    <lineage>
        <taxon>Archaea</taxon>
        <taxon>Methanobacteriati</taxon>
        <taxon>Methanobacteriota</taxon>
        <taxon>Stenosarchaea group</taxon>
        <taxon>Methanomicrobia</taxon>
        <taxon>Methanomicrobiales</taxon>
        <taxon>Methanoregulaceae</taxon>
        <taxon>Methanoregula</taxon>
    </lineage>
</organism>
<dbReference type="STRING" id="456442.Mboo_0958"/>
<dbReference type="HOGENOM" id="CLU_009273_4_0_2"/>
<dbReference type="AlphaFoldDB" id="A7I6W5"/>
<dbReference type="GO" id="GO:0046872">
    <property type="term" value="F:metal ion binding"/>
    <property type="evidence" value="ECO:0007669"/>
    <property type="project" value="UniProtKB-KW"/>
</dbReference>
<dbReference type="RefSeq" id="WP_012106501.1">
    <property type="nucleotide sequence ID" value="NC_009712.1"/>
</dbReference>
<dbReference type="OrthoDB" id="30736at2157"/>
<dbReference type="CDD" id="cd01335">
    <property type="entry name" value="Radical_SAM"/>
    <property type="match status" value="1"/>
</dbReference>
<proteinExistence type="predicted"/>
<evidence type="ECO:0000256" key="4">
    <source>
        <dbReference type="ARBA" id="ARBA00022723"/>
    </source>
</evidence>
<dbReference type="SFLD" id="SFLDG01386">
    <property type="entry name" value="main_SPASM_domain-containing"/>
    <property type="match status" value="1"/>
</dbReference>
<feature type="domain" description="Radical SAM core" evidence="7">
    <location>
        <begin position="5"/>
        <end position="220"/>
    </location>
</feature>
<keyword evidence="5" id="KW-0408">Iron</keyword>
<evidence type="ECO:0000256" key="1">
    <source>
        <dbReference type="ARBA" id="ARBA00001966"/>
    </source>
</evidence>
<dbReference type="InterPro" id="IPR058240">
    <property type="entry name" value="rSAM_sf"/>
</dbReference>
<reference evidence="9" key="1">
    <citation type="journal article" date="2015" name="Microbiology">
        <title>Genome of Methanoregula boonei 6A8 reveals adaptations to oligotrophic peatland environments.</title>
        <authorList>
            <person name="Braeuer S."/>
            <person name="Cadillo-Quiroz H."/>
            <person name="Kyrpides N."/>
            <person name="Woyke T."/>
            <person name="Goodwin L."/>
            <person name="Detter C."/>
            <person name="Podell S."/>
            <person name="Yavitt J.B."/>
            <person name="Zinder S.H."/>
        </authorList>
    </citation>
    <scope>NUCLEOTIDE SEQUENCE [LARGE SCALE GENOMIC DNA]</scope>
    <source>
        <strain evidence="9">DSM 21154 / JCM 14090 / 6A8</strain>
    </source>
</reference>
<dbReference type="Pfam" id="PF04055">
    <property type="entry name" value="Radical_SAM"/>
    <property type="match status" value="1"/>
</dbReference>
<gene>
    <name evidence="8" type="ordered locus">Mboo_0958</name>
</gene>
<dbReference type="InterPro" id="IPR023885">
    <property type="entry name" value="4Fe4S-binding_SPASM_dom"/>
</dbReference>
<dbReference type="SFLD" id="SFLDG01067">
    <property type="entry name" value="SPASM/twitch_domain_containing"/>
    <property type="match status" value="1"/>
</dbReference>
<comment type="cofactor">
    <cofactor evidence="1">
        <name>[4Fe-4S] cluster</name>
        <dbReference type="ChEBI" id="CHEBI:49883"/>
    </cofactor>
</comment>
<keyword evidence="3" id="KW-0949">S-adenosyl-L-methionine</keyword>
<dbReference type="Gene3D" id="3.20.20.70">
    <property type="entry name" value="Aldolase class I"/>
    <property type="match status" value="1"/>
</dbReference>
<dbReference type="InterPro" id="IPR050377">
    <property type="entry name" value="Radical_SAM_PqqE_MftC-like"/>
</dbReference>
<dbReference type="SFLD" id="SFLDS00029">
    <property type="entry name" value="Radical_SAM"/>
    <property type="match status" value="1"/>
</dbReference>
<sequence>MNDTSGAPRIISWNLTLRCPLKCSHCYVDAGTREAPGVLSTDEALGVLDRIRATGTPVVVLSGGEPLMRDDLCTIARYGTDRGLRMVMGTSGYFLDRPMAARLKEAGIRAAAISLDSADPAVHDSFRGVSGAWERAVAAIKNCTEEGIGVQINMTAVRPAAGDIESVVALGKNLGVRDYQVFFPVPTGRAGGTGPENPREYEDVIRRVLLKYCDSNVNLRPTCAPQFRRIAADLGVTKPDWGRGCIAGISYCRIYANGDVTPCPYLPVSAGNVRDIPFDRIWNESHLFHALRDPNRLTGKCGRCEYKTTCGGCRARAYRGAEAFSSRWCDGLLKPSAIAGELCAEDPWCPYEPGGS</sequence>
<dbReference type="NCBIfam" id="TIGR04085">
    <property type="entry name" value="rSAM_more_4Fe4S"/>
    <property type="match status" value="1"/>
</dbReference>
<dbReference type="eggNOG" id="arCOG00938">
    <property type="taxonomic scope" value="Archaea"/>
</dbReference>
<dbReference type="GeneID" id="5412135"/>
<evidence type="ECO:0000259" key="7">
    <source>
        <dbReference type="PROSITE" id="PS51918"/>
    </source>
</evidence>
<evidence type="ECO:0000256" key="6">
    <source>
        <dbReference type="ARBA" id="ARBA00023014"/>
    </source>
</evidence>
<keyword evidence="6" id="KW-0411">Iron-sulfur</keyword>
<dbReference type="Proteomes" id="UP000002408">
    <property type="component" value="Chromosome"/>
</dbReference>
<dbReference type="InterPro" id="IPR006638">
    <property type="entry name" value="Elp3/MiaA/NifB-like_rSAM"/>
</dbReference>
<keyword evidence="9" id="KW-1185">Reference proteome</keyword>
<dbReference type="CDD" id="cd21123">
    <property type="entry name" value="SPASM_MftC-like"/>
    <property type="match status" value="1"/>
</dbReference>
<accession>A7I6W5</accession>
<name>A7I6W5_METB6</name>